<evidence type="ECO:0000256" key="3">
    <source>
        <dbReference type="PROSITE-ProRule" id="PRU00339"/>
    </source>
</evidence>
<dbReference type="GO" id="GO:0051879">
    <property type="term" value="F:Hsp90 protein binding"/>
    <property type="evidence" value="ECO:0007669"/>
    <property type="project" value="TreeGrafter"/>
</dbReference>
<name>A0AAE0L8K4_9CHLO</name>
<reference evidence="4 5" key="1">
    <citation type="journal article" date="2015" name="Genome Biol. Evol.">
        <title>Comparative Genomics of a Bacterivorous Green Alga Reveals Evolutionary Causalities and Consequences of Phago-Mixotrophic Mode of Nutrition.</title>
        <authorList>
            <person name="Burns J.A."/>
            <person name="Paasch A."/>
            <person name="Narechania A."/>
            <person name="Kim E."/>
        </authorList>
    </citation>
    <scope>NUCLEOTIDE SEQUENCE [LARGE SCALE GENOMIC DNA]</scope>
    <source>
        <strain evidence="4 5">PLY_AMNH</strain>
    </source>
</reference>
<organism evidence="4 5">
    <name type="scientific">Cymbomonas tetramitiformis</name>
    <dbReference type="NCBI Taxonomy" id="36881"/>
    <lineage>
        <taxon>Eukaryota</taxon>
        <taxon>Viridiplantae</taxon>
        <taxon>Chlorophyta</taxon>
        <taxon>Pyramimonadophyceae</taxon>
        <taxon>Pyramimonadales</taxon>
        <taxon>Pyramimonadaceae</taxon>
        <taxon>Cymbomonas</taxon>
    </lineage>
</organism>
<dbReference type="InterPro" id="IPR019734">
    <property type="entry name" value="TPR_rpt"/>
</dbReference>
<dbReference type="SUPFAM" id="SSF48452">
    <property type="entry name" value="TPR-like"/>
    <property type="match status" value="1"/>
</dbReference>
<feature type="repeat" description="TPR" evidence="3">
    <location>
        <begin position="17"/>
        <end position="50"/>
    </location>
</feature>
<dbReference type="PROSITE" id="PS50005">
    <property type="entry name" value="TPR"/>
    <property type="match status" value="1"/>
</dbReference>
<gene>
    <name evidence="4" type="ORF">CYMTET_16193</name>
</gene>
<dbReference type="Gene3D" id="1.25.40.10">
    <property type="entry name" value="Tetratricopeptide repeat domain"/>
    <property type="match status" value="1"/>
</dbReference>
<sequence length="205" mass="23105">MKLEERPPWVIPGLSPSLQFQKCGQYFFDRKNWDEAIEYFTKALVAGSDKMSVITNRSYSYFAQEKYDEALKDGQMSVDTDPSWLEGHLCMGLSLEKLQRPAEAVKCYEFGLTYDPEWKEGHIRVGLAYLKIEQPEAAKQAFLNGLEVDAACPRLRAGLAEANEVLASFIPPPGPATLESHFVVKPESPPKPEPANIRPPWVFIV</sequence>
<dbReference type="Pfam" id="PF13181">
    <property type="entry name" value="TPR_8"/>
    <property type="match status" value="1"/>
</dbReference>
<evidence type="ECO:0000313" key="4">
    <source>
        <dbReference type="EMBL" id="KAK3275690.1"/>
    </source>
</evidence>
<evidence type="ECO:0000256" key="1">
    <source>
        <dbReference type="ARBA" id="ARBA00022737"/>
    </source>
</evidence>
<dbReference type="PANTHER" id="PTHR22904:SF523">
    <property type="entry name" value="STRESS-INDUCED-PHOSPHOPROTEIN 1"/>
    <property type="match status" value="1"/>
</dbReference>
<dbReference type="PANTHER" id="PTHR22904">
    <property type="entry name" value="TPR REPEAT CONTAINING PROTEIN"/>
    <property type="match status" value="1"/>
</dbReference>
<dbReference type="InterPro" id="IPR011990">
    <property type="entry name" value="TPR-like_helical_dom_sf"/>
</dbReference>
<evidence type="ECO:0008006" key="6">
    <source>
        <dbReference type="Google" id="ProtNLM"/>
    </source>
</evidence>
<proteinExistence type="predicted"/>
<evidence type="ECO:0000313" key="5">
    <source>
        <dbReference type="Proteomes" id="UP001190700"/>
    </source>
</evidence>
<keyword evidence="1" id="KW-0677">Repeat</keyword>
<comment type="caution">
    <text evidence="4">The sequence shown here is derived from an EMBL/GenBank/DDBJ whole genome shotgun (WGS) entry which is preliminary data.</text>
</comment>
<dbReference type="SMART" id="SM00028">
    <property type="entry name" value="TPR"/>
    <property type="match status" value="4"/>
</dbReference>
<keyword evidence="2 3" id="KW-0802">TPR repeat</keyword>
<dbReference type="AlphaFoldDB" id="A0AAE0L8K4"/>
<evidence type="ECO:0000256" key="2">
    <source>
        <dbReference type="ARBA" id="ARBA00022803"/>
    </source>
</evidence>
<dbReference type="Pfam" id="PF13432">
    <property type="entry name" value="TPR_16"/>
    <property type="match status" value="1"/>
</dbReference>
<protein>
    <recommendedName>
        <fullName evidence="6">Tetratricopeptide repeat protein</fullName>
    </recommendedName>
</protein>
<keyword evidence="5" id="KW-1185">Reference proteome</keyword>
<dbReference type="EMBL" id="LGRX02007072">
    <property type="protein sequence ID" value="KAK3275690.1"/>
    <property type="molecule type" value="Genomic_DNA"/>
</dbReference>
<dbReference type="Proteomes" id="UP001190700">
    <property type="component" value="Unassembled WGS sequence"/>
</dbReference>
<accession>A0AAE0L8K4</accession>